<keyword evidence="2" id="KW-0813">Transport</keyword>
<evidence type="ECO:0000256" key="4">
    <source>
        <dbReference type="ARBA" id="ARBA00022741"/>
    </source>
</evidence>
<sequence>MKNNKNTLKRILNLLSPYKFRMAVSLILAVVIVLTTLYLPILTGRAVDTIVGKGNVDFERLIKIIFIMIIMMCVTAVAQWCMTAINNGVAYHMVRDIRNQAFNKIMRLPISYVDSTSHGEIINRIINDVDQFSEGLLMGFAQFFTGILTIVLTIIILFTINVYVTLVVLLVTPLAMLVAGFIAKNTYKHFKSQSEKRARMTGIVDEMIAGLSTVKNFTMENQIENEFKESDEELRVASQNAIFISAIAFPATRFVNSLVYAGVAISGALLVITGNMSVGQLTSVLSYATQYTKPFNEISGVVTELQNSFACAARVFSLIDEEEILPDKDVNNVIKDVEGNVEVSHVYFSYDKSKKLIEDLNLDVKAGQRIAIVGPTGSGKSTIINLLMRFYDIDSGSIKIEGKDIGDITRKSIRENFGMVLQETWLKNASIRDNIAFGKPDATFEEIEAAAKEAYADSFIKRLPDGYDTIVTEGGENLSAGQRQLLCIARIMLVLPPMLILDEATSSIDTMTEARISKAFDKMMMGRTSFVVAHRLSTIKNADMILVLKDGHIIEQGNHNELMDMKGFYYELNNAV</sequence>
<evidence type="ECO:0000313" key="9">
    <source>
        <dbReference type="Proteomes" id="UP000265562"/>
    </source>
</evidence>
<dbReference type="Pfam" id="PF00005">
    <property type="entry name" value="ABC_tran"/>
    <property type="match status" value="1"/>
</dbReference>
<reference evidence="8 9" key="1">
    <citation type="submission" date="2018-09" db="EMBL/GenBank/DDBJ databases">
        <title>Genome sequencing of Lachnoanaerobaculum umeaense DSM 23576.</title>
        <authorList>
            <person name="Kook J.-K."/>
            <person name="Park S.-N."/>
            <person name="Lim Y.K."/>
        </authorList>
    </citation>
    <scope>NUCLEOTIDE SEQUENCE [LARGE SCALE GENOMIC DNA]</scope>
    <source>
        <strain evidence="9">DSM 23576 \ CCUG 58757</strain>
    </source>
</reference>
<dbReference type="InterPro" id="IPR011527">
    <property type="entry name" value="ABC1_TM_dom"/>
</dbReference>
<evidence type="ECO:0000256" key="6">
    <source>
        <dbReference type="ARBA" id="ARBA00022989"/>
    </source>
</evidence>
<dbReference type="SUPFAM" id="SSF90123">
    <property type="entry name" value="ABC transporter transmembrane region"/>
    <property type="match status" value="1"/>
</dbReference>
<dbReference type="InterPro" id="IPR039421">
    <property type="entry name" value="Type_1_exporter"/>
</dbReference>
<comment type="subcellular location">
    <subcellularLocation>
        <location evidence="1">Cell membrane</location>
        <topology evidence="1">Multi-pass membrane protein</topology>
    </subcellularLocation>
</comment>
<evidence type="ECO:0000256" key="2">
    <source>
        <dbReference type="ARBA" id="ARBA00022448"/>
    </source>
</evidence>
<keyword evidence="7" id="KW-0472">Membrane</keyword>
<dbReference type="PROSITE" id="PS50893">
    <property type="entry name" value="ABC_TRANSPORTER_2"/>
    <property type="match status" value="1"/>
</dbReference>
<dbReference type="InterPro" id="IPR036640">
    <property type="entry name" value="ABC1_TM_sf"/>
</dbReference>
<keyword evidence="4" id="KW-0547">Nucleotide-binding</keyword>
<evidence type="ECO:0000256" key="1">
    <source>
        <dbReference type="ARBA" id="ARBA00004651"/>
    </source>
</evidence>
<keyword evidence="5 8" id="KW-0067">ATP-binding</keyword>
<dbReference type="PROSITE" id="PS50929">
    <property type="entry name" value="ABC_TM1F"/>
    <property type="match status" value="1"/>
</dbReference>
<protein>
    <submittedName>
        <fullName evidence="8">ABC transporter ATP-binding protein</fullName>
    </submittedName>
</protein>
<dbReference type="EMBL" id="CP032364">
    <property type="protein sequence ID" value="AYA99690.1"/>
    <property type="molecule type" value="Genomic_DNA"/>
</dbReference>
<dbReference type="Proteomes" id="UP000265562">
    <property type="component" value="Chromosome"/>
</dbReference>
<dbReference type="KEGG" id="lua:D4A81_06920"/>
<accession>A0A385Q049</accession>
<evidence type="ECO:0000313" key="8">
    <source>
        <dbReference type="EMBL" id="AYA99690.1"/>
    </source>
</evidence>
<evidence type="ECO:0000256" key="7">
    <source>
        <dbReference type="ARBA" id="ARBA00023136"/>
    </source>
</evidence>
<dbReference type="AlphaFoldDB" id="A0A385Q049"/>
<dbReference type="Gene3D" id="1.20.1560.10">
    <property type="entry name" value="ABC transporter type 1, transmembrane domain"/>
    <property type="match status" value="1"/>
</dbReference>
<dbReference type="CDD" id="cd18547">
    <property type="entry name" value="ABC_6TM_Tm288_like"/>
    <property type="match status" value="1"/>
</dbReference>
<name>A0A385Q049_9FIRM</name>
<dbReference type="RefSeq" id="WP_111524238.1">
    <property type="nucleotide sequence ID" value="NZ_CP032364.1"/>
</dbReference>
<dbReference type="GO" id="GO:0005524">
    <property type="term" value="F:ATP binding"/>
    <property type="evidence" value="ECO:0007669"/>
    <property type="project" value="UniProtKB-KW"/>
</dbReference>
<proteinExistence type="predicted"/>
<organism evidence="8 9">
    <name type="scientific">Lachnoanaerobaculum umeaense</name>
    <dbReference type="NCBI Taxonomy" id="617123"/>
    <lineage>
        <taxon>Bacteria</taxon>
        <taxon>Bacillati</taxon>
        <taxon>Bacillota</taxon>
        <taxon>Clostridia</taxon>
        <taxon>Lachnospirales</taxon>
        <taxon>Lachnospiraceae</taxon>
        <taxon>Lachnoanaerobaculum</taxon>
    </lineage>
</organism>
<dbReference type="Gene3D" id="3.40.50.300">
    <property type="entry name" value="P-loop containing nucleotide triphosphate hydrolases"/>
    <property type="match status" value="1"/>
</dbReference>
<dbReference type="GO" id="GO:0016887">
    <property type="term" value="F:ATP hydrolysis activity"/>
    <property type="evidence" value="ECO:0007669"/>
    <property type="project" value="InterPro"/>
</dbReference>
<dbReference type="SMART" id="SM00382">
    <property type="entry name" value="AAA"/>
    <property type="match status" value="1"/>
</dbReference>
<evidence type="ECO:0000256" key="3">
    <source>
        <dbReference type="ARBA" id="ARBA00022692"/>
    </source>
</evidence>
<evidence type="ECO:0000256" key="5">
    <source>
        <dbReference type="ARBA" id="ARBA00022840"/>
    </source>
</evidence>
<dbReference type="PANTHER" id="PTHR43394:SF1">
    <property type="entry name" value="ATP-BINDING CASSETTE SUB-FAMILY B MEMBER 10, MITOCHONDRIAL"/>
    <property type="match status" value="1"/>
</dbReference>
<dbReference type="GO" id="GO:0015421">
    <property type="term" value="F:ABC-type oligopeptide transporter activity"/>
    <property type="evidence" value="ECO:0007669"/>
    <property type="project" value="TreeGrafter"/>
</dbReference>
<keyword evidence="9" id="KW-1185">Reference proteome</keyword>
<dbReference type="OrthoDB" id="9762778at2"/>
<dbReference type="FunFam" id="3.40.50.300:FF:000287">
    <property type="entry name" value="Multidrug ABC transporter ATP-binding protein"/>
    <property type="match status" value="1"/>
</dbReference>
<dbReference type="Pfam" id="PF00664">
    <property type="entry name" value="ABC_membrane"/>
    <property type="match status" value="1"/>
</dbReference>
<gene>
    <name evidence="8" type="ORF">D4A81_06920</name>
</gene>
<dbReference type="PANTHER" id="PTHR43394">
    <property type="entry name" value="ATP-DEPENDENT PERMEASE MDL1, MITOCHONDRIAL"/>
    <property type="match status" value="1"/>
</dbReference>
<dbReference type="CDD" id="cd03254">
    <property type="entry name" value="ABCC_Glucan_exporter_like"/>
    <property type="match status" value="1"/>
</dbReference>
<dbReference type="SUPFAM" id="SSF52540">
    <property type="entry name" value="P-loop containing nucleoside triphosphate hydrolases"/>
    <property type="match status" value="1"/>
</dbReference>
<dbReference type="InterPro" id="IPR003593">
    <property type="entry name" value="AAA+_ATPase"/>
</dbReference>
<dbReference type="GO" id="GO:0005886">
    <property type="term" value="C:plasma membrane"/>
    <property type="evidence" value="ECO:0007669"/>
    <property type="project" value="UniProtKB-SubCell"/>
</dbReference>
<dbReference type="InterPro" id="IPR027417">
    <property type="entry name" value="P-loop_NTPase"/>
</dbReference>
<dbReference type="InterPro" id="IPR003439">
    <property type="entry name" value="ABC_transporter-like_ATP-bd"/>
</dbReference>
<dbReference type="PROSITE" id="PS00211">
    <property type="entry name" value="ABC_TRANSPORTER_1"/>
    <property type="match status" value="1"/>
</dbReference>
<keyword evidence="3" id="KW-0812">Transmembrane</keyword>
<keyword evidence="6" id="KW-1133">Transmembrane helix</keyword>
<dbReference type="InterPro" id="IPR017871">
    <property type="entry name" value="ABC_transporter-like_CS"/>
</dbReference>